<dbReference type="EMBL" id="VSSQ01046841">
    <property type="protein sequence ID" value="MPN00813.1"/>
    <property type="molecule type" value="Genomic_DNA"/>
</dbReference>
<evidence type="ECO:0000313" key="1">
    <source>
        <dbReference type="EMBL" id="MPN00813.1"/>
    </source>
</evidence>
<organism evidence="1">
    <name type="scientific">bioreactor metagenome</name>
    <dbReference type="NCBI Taxonomy" id="1076179"/>
    <lineage>
        <taxon>unclassified sequences</taxon>
        <taxon>metagenomes</taxon>
        <taxon>ecological metagenomes</taxon>
    </lineage>
</organism>
<sequence>MFLDDEEIAKIRLKIAGVSERLCYQTEEPEVKEKVLVELEKVCDEYIRIRKGK</sequence>
<reference evidence="1" key="1">
    <citation type="submission" date="2019-08" db="EMBL/GenBank/DDBJ databases">
        <authorList>
            <person name="Kucharzyk K."/>
            <person name="Murdoch R.W."/>
            <person name="Higgins S."/>
            <person name="Loffler F."/>
        </authorList>
    </citation>
    <scope>NUCLEOTIDE SEQUENCE</scope>
</reference>
<dbReference type="AlphaFoldDB" id="A0A645EJS6"/>
<protein>
    <submittedName>
        <fullName evidence="1">Uncharacterized protein</fullName>
    </submittedName>
</protein>
<gene>
    <name evidence="1" type="ORF">SDC9_148011</name>
</gene>
<proteinExistence type="predicted"/>
<comment type="caution">
    <text evidence="1">The sequence shown here is derived from an EMBL/GenBank/DDBJ whole genome shotgun (WGS) entry which is preliminary data.</text>
</comment>
<accession>A0A645EJS6</accession>
<name>A0A645EJS6_9ZZZZ</name>